<dbReference type="AlphaFoldDB" id="A0A2K6GPI0"/>
<organism evidence="1 2">
    <name type="scientific">Propithecus coquereli</name>
    <name type="common">Coquerel's sifaka</name>
    <name type="synonym">Propithecus verreauxi coquereli</name>
    <dbReference type="NCBI Taxonomy" id="379532"/>
    <lineage>
        <taxon>Eukaryota</taxon>
        <taxon>Metazoa</taxon>
        <taxon>Chordata</taxon>
        <taxon>Craniata</taxon>
        <taxon>Vertebrata</taxon>
        <taxon>Euteleostomi</taxon>
        <taxon>Mammalia</taxon>
        <taxon>Eutheria</taxon>
        <taxon>Euarchontoglires</taxon>
        <taxon>Primates</taxon>
        <taxon>Strepsirrhini</taxon>
        <taxon>Lemuriformes</taxon>
        <taxon>Indriidae</taxon>
        <taxon>Propithecus</taxon>
    </lineage>
</organism>
<accession>A0A2K6GPI0</accession>
<dbReference type="OMA" id="VQWNGPR"/>
<reference evidence="1" key="1">
    <citation type="submission" date="2025-08" db="UniProtKB">
        <authorList>
            <consortium name="Ensembl"/>
        </authorList>
    </citation>
    <scope>IDENTIFICATION</scope>
</reference>
<reference evidence="1" key="2">
    <citation type="submission" date="2025-09" db="UniProtKB">
        <authorList>
            <consortium name="Ensembl"/>
        </authorList>
    </citation>
    <scope>IDENTIFICATION</scope>
</reference>
<proteinExistence type="predicted"/>
<evidence type="ECO:0000313" key="2">
    <source>
        <dbReference type="Proteomes" id="UP000233160"/>
    </source>
</evidence>
<protein>
    <submittedName>
        <fullName evidence="1">Uncharacterized protein</fullName>
    </submittedName>
</protein>
<dbReference type="GeneTree" id="ENSGT01030000234871"/>
<keyword evidence="2" id="KW-1185">Reference proteome</keyword>
<name>A0A2K6GPI0_PROCO</name>
<dbReference type="Proteomes" id="UP000233160">
    <property type="component" value="Unassembled WGS sequence"/>
</dbReference>
<evidence type="ECO:0000313" key="1">
    <source>
        <dbReference type="Ensembl" id="ENSPCOP00000028138.1"/>
    </source>
</evidence>
<sequence length="129" mass="14981">MCTCSALFWLKAFSQSVQWNGRSRHPSLPVWMRLWRSSWLGLANAFSHVSHLNTLEGPAWCVCMCSWCVARLNAFLHTWQPWMRSWPTAADEKARSHSKHWCARPSFSGWPPWARFPEMSATWSESGIL</sequence>
<dbReference type="Ensembl" id="ENSPCOT00000039018.1">
    <property type="protein sequence ID" value="ENSPCOP00000028138.1"/>
    <property type="gene ID" value="ENSPCOG00000026660.1"/>
</dbReference>